<evidence type="ECO:0000256" key="1">
    <source>
        <dbReference type="SAM" id="SignalP"/>
    </source>
</evidence>
<keyword evidence="3" id="KW-1185">Reference proteome</keyword>
<proteinExistence type="predicted"/>
<dbReference type="AlphaFoldDB" id="Q2SIH1"/>
<dbReference type="STRING" id="349521.HCH_02770"/>
<name>Q2SIH1_HAHCH</name>
<dbReference type="HOGENOM" id="CLU_3184357_0_0_6"/>
<accession>Q2SIH1</accession>
<dbReference type="RefSeq" id="WP_011396622.1">
    <property type="nucleotide sequence ID" value="NC_007645.1"/>
</dbReference>
<gene>
    <name evidence="2" type="ordered locus">HCH_02770</name>
</gene>
<evidence type="ECO:0000313" key="2">
    <source>
        <dbReference type="EMBL" id="ABC29553.1"/>
    </source>
</evidence>
<feature type="signal peptide" evidence="1">
    <location>
        <begin position="1"/>
        <end position="20"/>
    </location>
</feature>
<keyword evidence="1" id="KW-0732">Signal</keyword>
<organism evidence="2 3">
    <name type="scientific">Hahella chejuensis (strain KCTC 2396)</name>
    <dbReference type="NCBI Taxonomy" id="349521"/>
    <lineage>
        <taxon>Bacteria</taxon>
        <taxon>Pseudomonadati</taxon>
        <taxon>Pseudomonadota</taxon>
        <taxon>Gammaproteobacteria</taxon>
        <taxon>Oceanospirillales</taxon>
        <taxon>Hahellaceae</taxon>
        <taxon>Hahella</taxon>
    </lineage>
</organism>
<sequence>MKMQVIAAALWLMGGVSAVAQEDVDLEKIDATFASLDYVSQHGVKR</sequence>
<feature type="chain" id="PRO_5004215587" evidence="1">
    <location>
        <begin position="21"/>
        <end position="46"/>
    </location>
</feature>
<dbReference type="EMBL" id="CP000155">
    <property type="protein sequence ID" value="ABC29553.1"/>
    <property type="molecule type" value="Genomic_DNA"/>
</dbReference>
<protein>
    <submittedName>
        <fullName evidence="2">Uncharacterized protein</fullName>
    </submittedName>
</protein>
<evidence type="ECO:0000313" key="3">
    <source>
        <dbReference type="Proteomes" id="UP000000238"/>
    </source>
</evidence>
<dbReference type="Proteomes" id="UP000000238">
    <property type="component" value="Chromosome"/>
</dbReference>
<dbReference type="KEGG" id="hch:HCH_02770"/>
<reference evidence="2 3" key="1">
    <citation type="journal article" date="2005" name="Nucleic Acids Res.">
        <title>Genomic blueprint of Hahella chejuensis, a marine microbe producing an algicidal agent.</title>
        <authorList>
            <person name="Jeong H."/>
            <person name="Yim J.H."/>
            <person name="Lee C."/>
            <person name="Choi S.-H."/>
            <person name="Park Y.K."/>
            <person name="Yoon S.H."/>
            <person name="Hur C.-G."/>
            <person name="Kang H.-Y."/>
            <person name="Kim D."/>
            <person name="Lee H.H."/>
            <person name="Park K.H."/>
            <person name="Park S.-H."/>
            <person name="Park H.-S."/>
            <person name="Lee H.K."/>
            <person name="Oh T.K."/>
            <person name="Kim J.F."/>
        </authorList>
    </citation>
    <scope>NUCLEOTIDE SEQUENCE [LARGE SCALE GENOMIC DNA]</scope>
    <source>
        <strain evidence="2 3">KCTC 2396</strain>
    </source>
</reference>